<sequence>MDVVNQTFGIKAEPEDENDLESQSGSETSEKRRREKIRLASRMSRAKKRREFLTLKEANEKLRDEGERLKMKIVQLHNQLENKLSSAELEVIAENAVLKIQLENHKAFFRAFMELTNGTPSTRTAQHDLCRQGAVSAQDYVHGLIAQSQLNWERLKPPVDQKFAEHLDDLKIHYQLLDNGLFQASKKTNVKGIKRLGLRFDFAFPHVNKNDIADWYWNTFVNSAEDQYRLFGVEKFDLKRIDGPDPDTQLVYNYKKWENKKDQGTVFLCNRKEETLLRSTLAPPGEWEEALDEESKRKSPEMFGKVKANVVAMTATHSTLEAMRSYGSGLAGDIPDDVNHITSVVIQGAACYETDGVCHLVNVMSYPENYRIIDMGHSDCIKDGRMTDAFAQLLVNMTKEMEKDLAKLMVHKHAD</sequence>
<evidence type="ECO:0000259" key="3">
    <source>
        <dbReference type="PROSITE" id="PS50217"/>
    </source>
</evidence>
<dbReference type="InterPro" id="IPR004827">
    <property type="entry name" value="bZIP"/>
</dbReference>
<feature type="domain" description="BZIP" evidence="3">
    <location>
        <begin position="27"/>
        <end position="81"/>
    </location>
</feature>
<gene>
    <name evidence="4" type="ORF">ASTO00021_LOCUS15979</name>
</gene>
<dbReference type="GO" id="GO:0003700">
    <property type="term" value="F:DNA-binding transcription factor activity"/>
    <property type="evidence" value="ECO:0007669"/>
    <property type="project" value="InterPro"/>
</dbReference>
<accession>A0A7S3PP93</accession>
<evidence type="ECO:0000256" key="2">
    <source>
        <dbReference type="SAM" id="MobiDB-lite"/>
    </source>
</evidence>
<feature type="coiled-coil region" evidence="1">
    <location>
        <begin position="45"/>
        <end position="90"/>
    </location>
</feature>
<keyword evidence="1" id="KW-0175">Coiled coil</keyword>
<protein>
    <recommendedName>
        <fullName evidence="3">BZIP domain-containing protein</fullName>
    </recommendedName>
</protein>
<dbReference type="AlphaFoldDB" id="A0A7S3PP93"/>
<dbReference type="PROSITE" id="PS50217">
    <property type="entry name" value="BZIP"/>
    <property type="match status" value="1"/>
</dbReference>
<feature type="region of interest" description="Disordered" evidence="2">
    <location>
        <begin position="1"/>
        <end position="42"/>
    </location>
</feature>
<reference evidence="4" key="1">
    <citation type="submission" date="2021-01" db="EMBL/GenBank/DDBJ databases">
        <authorList>
            <person name="Corre E."/>
            <person name="Pelletier E."/>
            <person name="Niang G."/>
            <person name="Scheremetjew M."/>
            <person name="Finn R."/>
            <person name="Kale V."/>
            <person name="Holt S."/>
            <person name="Cochrane G."/>
            <person name="Meng A."/>
            <person name="Brown T."/>
            <person name="Cohen L."/>
        </authorList>
    </citation>
    <scope>NUCLEOTIDE SEQUENCE</scope>
    <source>
        <strain evidence="4">GSBS06</strain>
    </source>
</reference>
<dbReference type="EMBL" id="HBIN01020870">
    <property type="protein sequence ID" value="CAE0445978.1"/>
    <property type="molecule type" value="Transcribed_RNA"/>
</dbReference>
<evidence type="ECO:0000256" key="1">
    <source>
        <dbReference type="SAM" id="Coils"/>
    </source>
</evidence>
<organism evidence="4">
    <name type="scientific">Aplanochytrium stocchinoi</name>
    <dbReference type="NCBI Taxonomy" id="215587"/>
    <lineage>
        <taxon>Eukaryota</taxon>
        <taxon>Sar</taxon>
        <taxon>Stramenopiles</taxon>
        <taxon>Bigyra</taxon>
        <taxon>Labyrinthulomycetes</taxon>
        <taxon>Thraustochytrida</taxon>
        <taxon>Thraustochytriidae</taxon>
        <taxon>Aplanochytrium</taxon>
    </lineage>
</organism>
<proteinExistence type="predicted"/>
<evidence type="ECO:0000313" key="4">
    <source>
        <dbReference type="EMBL" id="CAE0445978.1"/>
    </source>
</evidence>
<dbReference type="CDD" id="cd14686">
    <property type="entry name" value="bZIP"/>
    <property type="match status" value="1"/>
</dbReference>
<name>A0A7S3PP93_9STRA</name>